<keyword evidence="3" id="KW-1185">Reference proteome</keyword>
<dbReference type="InterPro" id="IPR024775">
    <property type="entry name" value="DinB-like"/>
</dbReference>
<dbReference type="Pfam" id="PF12867">
    <property type="entry name" value="DinB_2"/>
    <property type="match status" value="1"/>
</dbReference>
<protein>
    <submittedName>
        <fullName evidence="2">DinB family protein</fullName>
    </submittedName>
</protein>
<name>A0A8J7IZL1_9FLAO</name>
<comment type="caution">
    <text evidence="2">The sequence shown here is derived from an EMBL/GenBank/DDBJ whole genome shotgun (WGS) entry which is preliminary data.</text>
</comment>
<evidence type="ECO:0000313" key="2">
    <source>
        <dbReference type="EMBL" id="MBJ6366757.1"/>
    </source>
</evidence>
<dbReference type="Proteomes" id="UP000610931">
    <property type="component" value="Unassembled WGS sequence"/>
</dbReference>
<dbReference type="AlphaFoldDB" id="A0A8J7IZL1"/>
<dbReference type="Gene3D" id="1.20.120.450">
    <property type="entry name" value="dinb family like domain"/>
    <property type="match status" value="1"/>
</dbReference>
<organism evidence="2 3">
    <name type="scientific">Snuella sedimenti</name>
    <dbReference type="NCBI Taxonomy" id="2798802"/>
    <lineage>
        <taxon>Bacteria</taxon>
        <taxon>Pseudomonadati</taxon>
        <taxon>Bacteroidota</taxon>
        <taxon>Flavobacteriia</taxon>
        <taxon>Flavobacteriales</taxon>
        <taxon>Flavobacteriaceae</taxon>
        <taxon>Snuella</taxon>
    </lineage>
</organism>
<dbReference type="SUPFAM" id="SSF109854">
    <property type="entry name" value="DinB/YfiT-like putative metalloenzymes"/>
    <property type="match status" value="1"/>
</dbReference>
<dbReference type="RefSeq" id="WP_199112492.1">
    <property type="nucleotide sequence ID" value="NZ_JAELVQ010000001.1"/>
</dbReference>
<proteinExistence type="predicted"/>
<dbReference type="EMBL" id="JAELVQ010000001">
    <property type="protein sequence ID" value="MBJ6366757.1"/>
    <property type="molecule type" value="Genomic_DNA"/>
</dbReference>
<accession>A0A8J7IZL1</accession>
<sequence>MTINAIINQLEANKLIFKGLLLPKPKEVYLWRPDTKKWCLLEIACHLLDEEREDFRARIKYIFEKPDYEMPSISPEAWVLDRDYMSKDYNMVVDAFLQEREKSIAWLQGELNTNWEQSIRHPKLGVMSAKLFLDNWLAHDYLHMRQILSLQYKFLNTNSAHDLNYAGNW</sequence>
<feature type="domain" description="DinB-like" evidence="1">
    <location>
        <begin position="20"/>
        <end position="147"/>
    </location>
</feature>
<reference evidence="2" key="1">
    <citation type="submission" date="2020-12" db="EMBL/GenBank/DDBJ databases">
        <title>Snuella sp. nov., isolated from sediment in Incheon.</title>
        <authorList>
            <person name="Kim W."/>
        </authorList>
    </citation>
    <scope>NUCLEOTIDE SEQUENCE</scope>
    <source>
        <strain evidence="2">CAU 1569</strain>
    </source>
</reference>
<dbReference type="InterPro" id="IPR034660">
    <property type="entry name" value="DinB/YfiT-like"/>
</dbReference>
<gene>
    <name evidence="2" type="ORF">JF259_01520</name>
</gene>
<evidence type="ECO:0000259" key="1">
    <source>
        <dbReference type="Pfam" id="PF12867"/>
    </source>
</evidence>
<evidence type="ECO:0000313" key="3">
    <source>
        <dbReference type="Proteomes" id="UP000610931"/>
    </source>
</evidence>